<sequence length="386" mass="43876">MKTKFSLLQRYLLISLMALFLTSVWSYSAFQDIEQENRRIVEEAIPISNAVSELFRLLLDQELSVRGYTYNQDAQSLEQYEATKQSLEETIRIIRELDERHPIMQELIQDEALPLIQKMEAFHASQIELIEAGDVIPANARRYSGIDYINQFRDVDAALREDIDNIIQQATLRSETASNSAKWVIFIVVGIALLLLMTFMHTFRLERSKQALIHRSLHDALTGIWNRRAFDEKLERMWDEATDTEDVLALLLLDIDAFKTYNDTYGHLAGDACLERVANAIDKAVGEDGMTARYGGEEFAVLLRPRHARQPKEIAERIRQAVLKLNIVHEMYTPLRKVSVSIGVAEHAPTPSGDKTDLIEAADQALYQAKQSGRNRVSVGQATNVG</sequence>
<evidence type="ECO:0000256" key="2">
    <source>
        <dbReference type="SAM" id="Phobius"/>
    </source>
</evidence>
<dbReference type="EMBL" id="JASWER010000012">
    <property type="protein sequence ID" value="MDL5377833.1"/>
    <property type="molecule type" value="Genomic_DNA"/>
</dbReference>
<dbReference type="CDD" id="cd01949">
    <property type="entry name" value="GGDEF"/>
    <property type="match status" value="1"/>
</dbReference>
<dbReference type="GO" id="GO:0052621">
    <property type="term" value="F:diguanylate cyclase activity"/>
    <property type="evidence" value="ECO:0007669"/>
    <property type="project" value="UniProtKB-EC"/>
</dbReference>
<gene>
    <name evidence="4" type="ORF">QR695_12570</name>
</gene>
<dbReference type="RefSeq" id="WP_251129002.1">
    <property type="nucleotide sequence ID" value="NZ_CP183077.1"/>
</dbReference>
<evidence type="ECO:0000259" key="3">
    <source>
        <dbReference type="PROSITE" id="PS50887"/>
    </source>
</evidence>
<comment type="caution">
    <text evidence="4">The sequence shown here is derived from an EMBL/GenBank/DDBJ whole genome shotgun (WGS) entry which is preliminary data.</text>
</comment>
<dbReference type="InterPro" id="IPR007891">
    <property type="entry name" value="CHASE3"/>
</dbReference>
<dbReference type="Proteomes" id="UP001230807">
    <property type="component" value="Unassembled WGS sequence"/>
</dbReference>
<keyword evidence="2" id="KW-1133">Transmembrane helix</keyword>
<dbReference type="InterPro" id="IPR050469">
    <property type="entry name" value="Diguanylate_Cyclase"/>
</dbReference>
<dbReference type="Pfam" id="PF05227">
    <property type="entry name" value="CHASE3"/>
    <property type="match status" value="1"/>
</dbReference>
<keyword evidence="1" id="KW-0175">Coiled coil</keyword>
<accession>A0ABT7MRK7</accession>
<dbReference type="InterPro" id="IPR029787">
    <property type="entry name" value="Nucleotide_cyclase"/>
</dbReference>
<keyword evidence="5" id="KW-1185">Reference proteome</keyword>
<evidence type="ECO:0000256" key="1">
    <source>
        <dbReference type="SAM" id="Coils"/>
    </source>
</evidence>
<keyword evidence="2" id="KW-0812">Transmembrane</keyword>
<evidence type="ECO:0000313" key="5">
    <source>
        <dbReference type="Proteomes" id="UP001230807"/>
    </source>
</evidence>
<feature type="transmembrane region" description="Helical" evidence="2">
    <location>
        <begin position="183"/>
        <end position="203"/>
    </location>
</feature>
<dbReference type="EC" id="2.7.7.65" evidence="4"/>
<feature type="domain" description="GGDEF" evidence="3">
    <location>
        <begin position="246"/>
        <end position="382"/>
    </location>
</feature>
<dbReference type="InterPro" id="IPR043128">
    <property type="entry name" value="Rev_trsase/Diguanyl_cyclase"/>
</dbReference>
<dbReference type="PANTHER" id="PTHR45138:SF9">
    <property type="entry name" value="DIGUANYLATE CYCLASE DGCM-RELATED"/>
    <property type="match status" value="1"/>
</dbReference>
<dbReference type="NCBIfam" id="TIGR00254">
    <property type="entry name" value="GGDEF"/>
    <property type="match status" value="1"/>
</dbReference>
<dbReference type="Gene3D" id="3.30.70.270">
    <property type="match status" value="1"/>
</dbReference>
<evidence type="ECO:0000313" key="4">
    <source>
        <dbReference type="EMBL" id="MDL5377833.1"/>
    </source>
</evidence>
<proteinExistence type="predicted"/>
<keyword evidence="2" id="KW-0472">Membrane</keyword>
<reference evidence="4 5" key="1">
    <citation type="submission" date="2023-06" db="EMBL/GenBank/DDBJ databases">
        <title>Influencing factors and mechanism of Cr(VI) reduction by facultative anaerobic Exiguobacterium sp. PY14.</title>
        <authorList>
            <person name="Zou L."/>
        </authorList>
    </citation>
    <scope>NUCLEOTIDE SEQUENCE [LARGE SCALE GENOMIC DNA]</scope>
    <source>
        <strain evidence="4 5">PY14</strain>
    </source>
</reference>
<dbReference type="Pfam" id="PF00990">
    <property type="entry name" value="GGDEF"/>
    <property type="match status" value="1"/>
</dbReference>
<dbReference type="PROSITE" id="PS50887">
    <property type="entry name" value="GGDEF"/>
    <property type="match status" value="1"/>
</dbReference>
<keyword evidence="4" id="KW-0808">Transferase</keyword>
<dbReference type="PANTHER" id="PTHR45138">
    <property type="entry name" value="REGULATORY COMPONENTS OF SENSORY TRANSDUCTION SYSTEM"/>
    <property type="match status" value="1"/>
</dbReference>
<protein>
    <submittedName>
        <fullName evidence="4">Diguanylate cyclase</fullName>
        <ecNumber evidence="4">2.7.7.65</ecNumber>
    </submittedName>
</protein>
<organism evidence="4 5">
    <name type="scientific">Exiguobacterium mexicanum</name>
    <dbReference type="NCBI Taxonomy" id="340146"/>
    <lineage>
        <taxon>Bacteria</taxon>
        <taxon>Bacillati</taxon>
        <taxon>Bacillota</taxon>
        <taxon>Bacilli</taxon>
        <taxon>Bacillales</taxon>
        <taxon>Bacillales Family XII. Incertae Sedis</taxon>
        <taxon>Exiguobacterium</taxon>
    </lineage>
</organism>
<feature type="coiled-coil region" evidence="1">
    <location>
        <begin position="70"/>
        <end position="100"/>
    </location>
</feature>
<keyword evidence="4" id="KW-0548">Nucleotidyltransferase</keyword>
<dbReference type="SMART" id="SM00267">
    <property type="entry name" value="GGDEF"/>
    <property type="match status" value="1"/>
</dbReference>
<name>A0ABT7MRK7_9BACL</name>
<dbReference type="InterPro" id="IPR000160">
    <property type="entry name" value="GGDEF_dom"/>
</dbReference>
<dbReference type="SUPFAM" id="SSF55073">
    <property type="entry name" value="Nucleotide cyclase"/>
    <property type="match status" value="1"/>
</dbReference>